<dbReference type="PANTHER" id="PTHR10098:SF112">
    <property type="entry name" value="SLR0380 PROTEIN"/>
    <property type="match status" value="1"/>
</dbReference>
<dbReference type="OrthoDB" id="448399at2"/>
<evidence type="ECO:0000313" key="5">
    <source>
        <dbReference type="Proteomes" id="UP000185860"/>
    </source>
</evidence>
<sequence length="877" mass="97652">MKQIWRSQNTIYIKSNLIVLAILGLILTLTIHILPLTTQSSLANQNITLTLVQTGKTKYDAGQYSESVESLKQAVENYRKTGDNLKQAQILGLLSLAYQKLGQWQAAETAINNSLALLNSQNGKNEQIYAQVLNAQGHLQLLTGKTAAALETWQKATTLYAQAGDEIGVLGSKINQAEAMQILGLYRRGEKLFAQIKEQLTNLPDSSLKVTGLRNLGNLLRLGGDLEESVQILTESLAVAKRLGLSSTAGSETLLSLGNTERTLAKRAASLEDKKIAQNHNQAALEYYQKASATTLPLIRIQSELNQLSLLTELNQIEDVEKLRSQILTHIASLPTSRDSVHAYVNLAENLIKIPAQEPEIITEILETAITQAKTLTDKRAESYAIGTLGKLSEKINNWEKAEKLSKEALLIAQQINAPDIAYQWQWQLGRILQNQRNPQAINYYKEAYNTLNNLRSELVALNPEIQFSFRENVEPVYRELVDLLLQNPANNIENLIQARNVIESLQIAELDNFFRNACARLEPVNIDELDKQAAIIYPIILKDRLEVIIKLPGKDNLRHYTQIGVTENQVDEVVQNLVLAINQPITRLSQAQETSQKLYNWLIKPLEADLVNNTNNNQIKTLVFVLDSSLRNIPPAALYDGKQYLIEKYAVVVTPGLQLINPKPLSRENLRAIVAGTNNAPSFQAEGLASIDNVKLELAAIEKEIKQTTKLENQSFVVENIQNHIYSNPFNIVHIATHGKFSSNLQETFILDWQKRINVNDLDNLLRSNGTNKANSIDLLTLSACETATGDKRAALGLAGVAIRAGASSTLATLWQIDDASTAEFMTLFYQQLSNRKLSKAEALRNAQIAFLTNDSNSGYKHPFHWAAFILVGNWL</sequence>
<proteinExistence type="predicted"/>
<feature type="domain" description="CHAT" evidence="3">
    <location>
        <begin position="593"/>
        <end position="875"/>
    </location>
</feature>
<organism evidence="4 5">
    <name type="scientific">[Phormidium ambiguum] IAM M-71</name>
    <dbReference type="NCBI Taxonomy" id="454136"/>
    <lineage>
        <taxon>Bacteria</taxon>
        <taxon>Bacillati</taxon>
        <taxon>Cyanobacteriota</taxon>
        <taxon>Cyanophyceae</taxon>
        <taxon>Oscillatoriophycideae</taxon>
        <taxon>Aerosakkonematales</taxon>
        <taxon>Aerosakkonemataceae</taxon>
        <taxon>Floridanema</taxon>
    </lineage>
</organism>
<comment type="caution">
    <text evidence="4">The sequence shown here is derived from an EMBL/GenBank/DDBJ whole genome shotgun (WGS) entry which is preliminary data.</text>
</comment>
<accession>A0A1U7I5M5</accession>
<feature type="coiled-coil region" evidence="1">
    <location>
        <begin position="61"/>
        <end position="88"/>
    </location>
</feature>
<evidence type="ECO:0000259" key="3">
    <source>
        <dbReference type="Pfam" id="PF12770"/>
    </source>
</evidence>
<keyword evidence="2" id="KW-1133">Transmembrane helix</keyword>
<dbReference type="PANTHER" id="PTHR10098">
    <property type="entry name" value="RAPSYN-RELATED"/>
    <property type="match status" value="1"/>
</dbReference>
<keyword evidence="1" id="KW-0175">Coiled coil</keyword>
<dbReference type="RefSeq" id="WP_073596853.1">
    <property type="nucleotide sequence ID" value="NZ_MRCE01000049.1"/>
</dbReference>
<gene>
    <name evidence="4" type="ORF">NIES2119_28375</name>
</gene>
<keyword evidence="2" id="KW-0472">Membrane</keyword>
<dbReference type="Gene3D" id="1.25.40.10">
    <property type="entry name" value="Tetratricopeptide repeat domain"/>
    <property type="match status" value="3"/>
</dbReference>
<dbReference type="InterPro" id="IPR019734">
    <property type="entry name" value="TPR_rpt"/>
</dbReference>
<dbReference type="SUPFAM" id="SSF48452">
    <property type="entry name" value="TPR-like"/>
    <property type="match status" value="3"/>
</dbReference>
<dbReference type="SMART" id="SM00028">
    <property type="entry name" value="TPR"/>
    <property type="match status" value="5"/>
</dbReference>
<dbReference type="AlphaFoldDB" id="A0A1U7I5M5"/>
<dbReference type="InterPro" id="IPR011990">
    <property type="entry name" value="TPR-like_helical_dom_sf"/>
</dbReference>
<name>A0A1U7I5M5_9CYAN</name>
<dbReference type="InterPro" id="IPR024983">
    <property type="entry name" value="CHAT_dom"/>
</dbReference>
<keyword evidence="2" id="KW-0812">Transmembrane</keyword>
<dbReference type="Proteomes" id="UP000185860">
    <property type="component" value="Unassembled WGS sequence"/>
</dbReference>
<reference evidence="4 5" key="1">
    <citation type="submission" date="2016-11" db="EMBL/GenBank/DDBJ databases">
        <title>Draft Genome Sequences of Nine Cyanobacterial Strains from Diverse Habitats.</title>
        <authorList>
            <person name="Zhu T."/>
            <person name="Hou S."/>
            <person name="Lu X."/>
            <person name="Hess W.R."/>
        </authorList>
    </citation>
    <scope>NUCLEOTIDE SEQUENCE [LARGE SCALE GENOMIC DNA]</scope>
    <source>
        <strain evidence="4 5">IAM M-71</strain>
    </source>
</reference>
<dbReference type="Pfam" id="PF12770">
    <property type="entry name" value="CHAT"/>
    <property type="match status" value="1"/>
</dbReference>
<feature type="transmembrane region" description="Helical" evidence="2">
    <location>
        <begin position="12"/>
        <end position="34"/>
    </location>
</feature>
<dbReference type="Pfam" id="PF13424">
    <property type="entry name" value="TPR_12"/>
    <property type="match status" value="1"/>
</dbReference>
<evidence type="ECO:0000256" key="2">
    <source>
        <dbReference type="SAM" id="Phobius"/>
    </source>
</evidence>
<dbReference type="EMBL" id="MRCE01000049">
    <property type="protein sequence ID" value="OKH31526.1"/>
    <property type="molecule type" value="Genomic_DNA"/>
</dbReference>
<protein>
    <recommendedName>
        <fullName evidence="3">CHAT domain-containing protein</fullName>
    </recommendedName>
</protein>
<evidence type="ECO:0000256" key="1">
    <source>
        <dbReference type="SAM" id="Coils"/>
    </source>
</evidence>
<evidence type="ECO:0000313" key="4">
    <source>
        <dbReference type="EMBL" id="OKH31526.1"/>
    </source>
</evidence>
<dbReference type="STRING" id="454136.NIES2119_28375"/>